<comment type="cofactor">
    <cofactor evidence="6 8 9">
        <name>NAD(+)</name>
        <dbReference type="ChEBI" id="CHEBI:57540"/>
    </cofactor>
    <text evidence="6 8 9">Binds 1 NAD(+) per subunit.</text>
</comment>
<name>A0A7K3WTI6_9FLAO</name>
<evidence type="ECO:0000313" key="12">
    <source>
        <dbReference type="EMBL" id="NEN23975.1"/>
    </source>
</evidence>
<evidence type="ECO:0000256" key="5">
    <source>
        <dbReference type="ARBA" id="ARBA00023027"/>
    </source>
</evidence>
<proteinExistence type="inferred from homology"/>
<protein>
    <recommendedName>
        <fullName evidence="6">Adenosylhomocysteinase</fullName>
        <ecNumber evidence="6">3.13.2.1</ecNumber>
    </recommendedName>
    <alternativeName>
        <fullName evidence="6">S-adenosyl-L-homocysteine hydrolase</fullName>
        <shortName evidence="6">AdoHcyase</shortName>
    </alternativeName>
</protein>
<evidence type="ECO:0000256" key="9">
    <source>
        <dbReference type="RuleBase" id="RU000548"/>
    </source>
</evidence>
<dbReference type="InterPro" id="IPR015878">
    <property type="entry name" value="Ado_hCys_hydrolase_NAD-bd"/>
</dbReference>
<evidence type="ECO:0000256" key="7">
    <source>
        <dbReference type="PIRSR" id="PIRSR001109-1"/>
    </source>
</evidence>
<dbReference type="EC" id="3.13.2.1" evidence="6"/>
<dbReference type="NCBIfam" id="NF004005">
    <property type="entry name" value="PRK05476.2-3"/>
    <property type="match status" value="1"/>
</dbReference>
<dbReference type="GO" id="GO:0071269">
    <property type="term" value="P:L-homocysteine biosynthetic process"/>
    <property type="evidence" value="ECO:0007669"/>
    <property type="project" value="UniProtKB-UniRule"/>
</dbReference>
<comment type="similarity">
    <text evidence="1 6 10">Belongs to the adenosylhomocysteinase family.</text>
</comment>
<dbReference type="InterPro" id="IPR036291">
    <property type="entry name" value="NAD(P)-bd_dom_sf"/>
</dbReference>
<feature type="binding site" evidence="6 8">
    <location>
        <begin position="305"/>
        <end position="307"/>
    </location>
    <ligand>
        <name>NAD(+)</name>
        <dbReference type="ChEBI" id="CHEBI:57540"/>
    </ligand>
</feature>
<feature type="binding site" evidence="6 8">
    <location>
        <position position="249"/>
    </location>
    <ligand>
        <name>NAD(+)</name>
        <dbReference type="ChEBI" id="CHEBI:57540"/>
    </ligand>
</feature>
<dbReference type="SMART" id="SM00997">
    <property type="entry name" value="AdoHcyase_NAD"/>
    <property type="match status" value="1"/>
</dbReference>
<feature type="binding site" evidence="6 8">
    <location>
        <begin position="163"/>
        <end position="165"/>
    </location>
    <ligand>
        <name>NAD(+)</name>
        <dbReference type="ChEBI" id="CHEBI:57540"/>
    </ligand>
</feature>
<dbReference type="PIRSF" id="PIRSF001109">
    <property type="entry name" value="Ad_hcy_hydrolase"/>
    <property type="match status" value="1"/>
</dbReference>
<dbReference type="Proteomes" id="UP000486602">
    <property type="component" value="Unassembled WGS sequence"/>
</dbReference>
<evidence type="ECO:0000259" key="11">
    <source>
        <dbReference type="SMART" id="SM00997"/>
    </source>
</evidence>
<keyword evidence="3 6" id="KW-0554">One-carbon metabolism</keyword>
<dbReference type="GO" id="GO:0005829">
    <property type="term" value="C:cytosol"/>
    <property type="evidence" value="ECO:0007669"/>
    <property type="project" value="TreeGrafter"/>
</dbReference>
<dbReference type="HAMAP" id="MF_00563">
    <property type="entry name" value="AdoHcyase"/>
    <property type="match status" value="1"/>
</dbReference>
<dbReference type="PANTHER" id="PTHR23420:SF0">
    <property type="entry name" value="ADENOSYLHOMOCYSTEINASE"/>
    <property type="match status" value="1"/>
</dbReference>
<dbReference type="NCBIfam" id="TIGR00936">
    <property type="entry name" value="ahcY"/>
    <property type="match status" value="1"/>
</dbReference>
<comment type="function">
    <text evidence="6">May play a key role in the regulation of the intracellular concentration of adenosylhomocysteine.</text>
</comment>
<feature type="binding site" evidence="6 7">
    <location>
        <position position="62"/>
    </location>
    <ligand>
        <name>substrate</name>
    </ligand>
</feature>
<gene>
    <name evidence="6" type="primary">ahcY</name>
    <name evidence="12" type="ORF">G3O08_10735</name>
</gene>
<keyword evidence="2 6" id="KW-0963">Cytoplasm</keyword>
<dbReference type="SUPFAM" id="SSF51735">
    <property type="entry name" value="NAD(P)-binding Rossmann-fold domains"/>
    <property type="match status" value="1"/>
</dbReference>
<dbReference type="EMBL" id="JAAGVY010000018">
    <property type="protein sequence ID" value="NEN23975.1"/>
    <property type="molecule type" value="Genomic_DNA"/>
</dbReference>
<comment type="catalytic activity">
    <reaction evidence="6 9">
        <text>S-adenosyl-L-homocysteine + H2O = L-homocysteine + adenosine</text>
        <dbReference type="Rhea" id="RHEA:21708"/>
        <dbReference type="ChEBI" id="CHEBI:15377"/>
        <dbReference type="ChEBI" id="CHEBI:16335"/>
        <dbReference type="ChEBI" id="CHEBI:57856"/>
        <dbReference type="ChEBI" id="CHEBI:58199"/>
        <dbReference type="EC" id="3.13.2.1"/>
    </reaction>
</comment>
<sequence length="438" mass="48372">MSNSAETKKSPYKVKDINLADWGRKEIRLAEAEMPGLMALREEYGKEKPLKGARIAGCLHMTIQTAVLIETLVDLGADVTWSSCNIFSTQDHAAAAVAAAGVPVYAWKGMTEEEFNWCIEQTLFFPNGEPLNMILDDGGDLTNMVFDEYPELAAGIRGLSEETTTGVHRLYERMRNGTLVMPAINVNDSVTKSKFDNKYGCKESLVDAIRRATDIMMAGKVAVVAGYGDVGKGSAASLRGAGARVIVTEIDPICALQAAMDGFEVKKMIDAVQEVDIVVTATGNKDIIGGEHFEKMKDKVIVCNIGHFDNEIDVSWLNKNHGSTKSEIKPQVDMYTINGKDIILLAEGRLVNLGCATGHPSFVMSNSFTNQTLAQIELWKNHDNYENKVYTLPKYLDEKVARLHLEKIGVTLETLRKDQADYIGVEVEGPYKPEQYRY</sequence>
<dbReference type="CDD" id="cd00401">
    <property type="entry name" value="SAHH"/>
    <property type="match status" value="1"/>
</dbReference>
<feature type="binding site" evidence="6 7">
    <location>
        <position position="196"/>
    </location>
    <ligand>
        <name>substrate</name>
    </ligand>
</feature>
<keyword evidence="13" id="KW-1185">Reference proteome</keyword>
<dbReference type="PROSITE" id="PS00738">
    <property type="entry name" value="ADOHCYASE_1"/>
    <property type="match status" value="1"/>
</dbReference>
<feature type="domain" description="S-adenosyl-L-homocysteine hydrolase NAD binding" evidence="11">
    <location>
        <begin position="197"/>
        <end position="358"/>
    </location>
</feature>
<comment type="pathway">
    <text evidence="6 9">Amino-acid biosynthesis; L-homocysteine biosynthesis; L-homocysteine from S-adenosyl-L-homocysteine: step 1/1.</text>
</comment>
<feature type="binding site" evidence="6 7">
    <location>
        <position position="137"/>
    </location>
    <ligand>
        <name>substrate</name>
    </ligand>
</feature>
<dbReference type="Gene3D" id="3.40.50.720">
    <property type="entry name" value="NAD(P)-binding Rossmann-like Domain"/>
    <property type="match status" value="1"/>
</dbReference>
<feature type="binding site" evidence="6">
    <location>
        <position position="197"/>
    </location>
    <ligand>
        <name>NAD(+)</name>
        <dbReference type="ChEBI" id="CHEBI:57540"/>
    </ligand>
</feature>
<evidence type="ECO:0000256" key="6">
    <source>
        <dbReference type="HAMAP-Rule" id="MF_00563"/>
    </source>
</evidence>
<dbReference type="FunFam" id="3.40.50.1480:FF:000004">
    <property type="entry name" value="Adenosylhomocysteinase"/>
    <property type="match status" value="1"/>
</dbReference>
<feature type="binding site" evidence="6 7">
    <location>
        <position position="192"/>
    </location>
    <ligand>
        <name>substrate</name>
    </ligand>
</feature>
<dbReference type="PROSITE" id="PS00739">
    <property type="entry name" value="ADOHCYASE_2"/>
    <property type="match status" value="1"/>
</dbReference>
<dbReference type="RefSeq" id="WP_163285369.1">
    <property type="nucleotide sequence ID" value="NZ_JAAGVY010000018.1"/>
</dbReference>
<dbReference type="SMART" id="SM00996">
    <property type="entry name" value="AdoHcyase"/>
    <property type="match status" value="1"/>
</dbReference>
<dbReference type="AlphaFoldDB" id="A0A7K3WTI6"/>
<feature type="binding site" evidence="6">
    <location>
        <position position="284"/>
    </location>
    <ligand>
        <name>NAD(+)</name>
        <dbReference type="ChEBI" id="CHEBI:57540"/>
    </ligand>
</feature>
<keyword evidence="5 6" id="KW-0520">NAD</keyword>
<dbReference type="Pfam" id="PF00670">
    <property type="entry name" value="AdoHcyase_NAD"/>
    <property type="match status" value="1"/>
</dbReference>
<dbReference type="PANTHER" id="PTHR23420">
    <property type="entry name" value="ADENOSYLHOMOCYSTEINASE"/>
    <property type="match status" value="1"/>
</dbReference>
<feature type="binding site" evidence="6">
    <location>
        <begin position="226"/>
        <end position="231"/>
    </location>
    <ligand>
        <name>NAD(+)</name>
        <dbReference type="ChEBI" id="CHEBI:57540"/>
    </ligand>
</feature>
<dbReference type="Pfam" id="PF05221">
    <property type="entry name" value="AdoHcyase"/>
    <property type="match status" value="2"/>
</dbReference>
<evidence type="ECO:0000256" key="8">
    <source>
        <dbReference type="PIRSR" id="PIRSR001109-2"/>
    </source>
</evidence>
<keyword evidence="4 6" id="KW-0378">Hydrolase</keyword>
<reference evidence="12 13" key="1">
    <citation type="submission" date="2020-02" db="EMBL/GenBank/DDBJ databases">
        <title>Out from the shadows clarifying the taxonomy of the family Cryomorphaceae and related taxa by utilizing the GTDB taxonomic framework.</title>
        <authorList>
            <person name="Bowman J.P."/>
        </authorList>
    </citation>
    <scope>NUCLEOTIDE SEQUENCE [LARGE SCALE GENOMIC DNA]</scope>
    <source>
        <strain evidence="12 13">QSSC 1-22</strain>
    </source>
</reference>
<dbReference type="InterPro" id="IPR042172">
    <property type="entry name" value="Adenosylhomocyst_ase-like_sf"/>
</dbReference>
<feature type="binding site" evidence="8">
    <location>
        <position position="359"/>
    </location>
    <ligand>
        <name>NAD(+)</name>
        <dbReference type="ChEBI" id="CHEBI:57540"/>
    </ligand>
</feature>
<feature type="binding site" evidence="8">
    <location>
        <begin position="228"/>
        <end position="233"/>
    </location>
    <ligand>
        <name>NAD(+)</name>
        <dbReference type="ChEBI" id="CHEBI:57540"/>
    </ligand>
</feature>
<dbReference type="GO" id="GO:0006730">
    <property type="term" value="P:one-carbon metabolic process"/>
    <property type="evidence" value="ECO:0007669"/>
    <property type="project" value="UniProtKB-UniRule"/>
</dbReference>
<organism evidence="12 13">
    <name type="scientific">Cryomorpha ignava</name>
    <dbReference type="NCBI Taxonomy" id="101383"/>
    <lineage>
        <taxon>Bacteria</taxon>
        <taxon>Pseudomonadati</taxon>
        <taxon>Bacteroidota</taxon>
        <taxon>Flavobacteriia</taxon>
        <taxon>Flavobacteriales</taxon>
        <taxon>Cryomorphaceae</taxon>
        <taxon>Cryomorpha</taxon>
    </lineage>
</organism>
<comment type="caution">
    <text evidence="12">The sequence shown here is derived from an EMBL/GenBank/DDBJ whole genome shotgun (WGS) entry which is preliminary data.</text>
</comment>
<evidence type="ECO:0000313" key="13">
    <source>
        <dbReference type="Proteomes" id="UP000486602"/>
    </source>
</evidence>
<dbReference type="SUPFAM" id="SSF52283">
    <property type="entry name" value="Formate/glycerate dehydrogenase catalytic domain-like"/>
    <property type="match status" value="1"/>
</dbReference>
<dbReference type="GO" id="GO:0004013">
    <property type="term" value="F:adenosylhomocysteinase activity"/>
    <property type="evidence" value="ECO:0007669"/>
    <property type="project" value="UniProtKB-UniRule"/>
</dbReference>
<evidence type="ECO:0000256" key="1">
    <source>
        <dbReference type="ARBA" id="ARBA00007122"/>
    </source>
</evidence>
<dbReference type="InterPro" id="IPR000043">
    <property type="entry name" value="Adenosylhomocysteinase-like"/>
</dbReference>
<comment type="subcellular location">
    <subcellularLocation>
        <location evidence="6">Cytoplasm</location>
    </subcellularLocation>
</comment>
<evidence type="ECO:0000256" key="4">
    <source>
        <dbReference type="ARBA" id="ARBA00022801"/>
    </source>
</evidence>
<dbReference type="InterPro" id="IPR020082">
    <property type="entry name" value="S-Ado-L-homoCys_hydrolase_CS"/>
</dbReference>
<evidence type="ECO:0000256" key="2">
    <source>
        <dbReference type="ARBA" id="ARBA00022490"/>
    </source>
</evidence>
<evidence type="ECO:0000256" key="3">
    <source>
        <dbReference type="ARBA" id="ARBA00022563"/>
    </source>
</evidence>
<dbReference type="Gene3D" id="3.40.50.1480">
    <property type="entry name" value="Adenosylhomocysteinase-like"/>
    <property type="match status" value="2"/>
</dbReference>
<feature type="binding site" evidence="6 8">
    <location>
        <position position="352"/>
    </location>
    <ligand>
        <name>NAD(+)</name>
        <dbReference type="ChEBI" id="CHEBI:57540"/>
    </ligand>
</feature>
<dbReference type="UniPathway" id="UPA00314">
    <property type="reaction ID" value="UER00076"/>
</dbReference>
<dbReference type="GO" id="GO:0033353">
    <property type="term" value="P:S-adenosylmethionine cycle"/>
    <property type="evidence" value="ECO:0007669"/>
    <property type="project" value="TreeGrafter"/>
</dbReference>
<dbReference type="FunFam" id="3.40.50.720:FF:000004">
    <property type="entry name" value="Adenosylhomocysteinase"/>
    <property type="match status" value="1"/>
</dbReference>
<feature type="binding site" evidence="6 7">
    <location>
        <position position="162"/>
    </location>
    <ligand>
        <name>substrate</name>
    </ligand>
</feature>
<evidence type="ECO:0000256" key="10">
    <source>
        <dbReference type="RuleBase" id="RU004166"/>
    </source>
</evidence>
<accession>A0A7K3WTI6</accession>